<keyword evidence="6 11" id="KW-0798">TonB box</keyword>
<dbReference type="Gene3D" id="2.40.170.20">
    <property type="entry name" value="TonB-dependent receptor, beta-barrel domain"/>
    <property type="match status" value="1"/>
</dbReference>
<evidence type="ECO:0000256" key="11">
    <source>
        <dbReference type="RuleBase" id="RU003357"/>
    </source>
</evidence>
<keyword evidence="12" id="KW-0732">Signal</keyword>
<dbReference type="Pfam" id="PF00593">
    <property type="entry name" value="TonB_dep_Rec_b-barrel"/>
    <property type="match status" value="1"/>
</dbReference>
<sequence length="695" mass="74073">MVLRMRPLVLALLGLAVFPLSSSRADAAEADEAAATVLAEQFVTAKGYAADALETPQAVEVVRTPEAAATVVGDLLRGRPGLAVHADGAWGQNPVLRGLKKESVVVMVDGLRVNSAQPQGAIASFADLGLLDRVEVVKGPGSVLYGSGALGGVVNLMTPDARFSATSRTGGRIGLAASSVDRGLAGAVLLTHSDPGHALVLGIAGREVGDYRSPDGREANTGYESDSLLAKYRHRLSDDVSLRLNLQRHTDHDVWYPGSARSGAGIPAPLGVATIHSPEQRRELYELGIDAALGPGQLAAEVYHQEVFRQIRAYASRLGRDYVRNDVTFSTDGARAKYLLPLGETQMLTVGAETWRMTGDPARYIDNNAPFFNNNQRNDPFVDGRIESSGLFVQDEIALGATRVVAGARYDRVTGDAKRKGAGPAAQTSGLDNADGNLSWSLGAIHPLTAATSVYASVGRAYRAADMRERFEDSARGDGYYHVGNPQLAPEVSTSFEVGLKGRERALSYQLAAFHTRVDDYIAGRITGARHPGTGLPLKRTENLDHVTIYGVEGGASVPLAAWVVDAGFTWLRGTNHQDDEPLYQMPAPELTLGIGQPAERGFYWRAQLRAVAAQNRIAKKFSNGTEDRTPGFVTADGEFGWHFGALGAFDAATLGVKLTNLADKRYHEHLTDGVSGRELAAAGRGVALSLSGRF</sequence>
<evidence type="ECO:0000256" key="10">
    <source>
        <dbReference type="PROSITE-ProRule" id="PRU01360"/>
    </source>
</evidence>
<dbReference type="Pfam" id="PF07715">
    <property type="entry name" value="Plug"/>
    <property type="match status" value="1"/>
</dbReference>
<proteinExistence type="inferred from homology"/>
<dbReference type="InterPro" id="IPR012910">
    <property type="entry name" value="Plug_dom"/>
</dbReference>
<evidence type="ECO:0000313" key="16">
    <source>
        <dbReference type="Proteomes" id="UP001595974"/>
    </source>
</evidence>
<comment type="similarity">
    <text evidence="2 10 11">Belongs to the TonB-dependent receptor family.</text>
</comment>
<evidence type="ECO:0000256" key="2">
    <source>
        <dbReference type="ARBA" id="ARBA00009810"/>
    </source>
</evidence>
<keyword evidence="7 10" id="KW-0472">Membrane</keyword>
<dbReference type="InterPro" id="IPR039426">
    <property type="entry name" value="TonB-dep_rcpt-like"/>
</dbReference>
<dbReference type="EMBL" id="JBHSOG010000097">
    <property type="protein sequence ID" value="MFC5771627.1"/>
    <property type="molecule type" value="Genomic_DNA"/>
</dbReference>
<dbReference type="Proteomes" id="UP001595974">
    <property type="component" value="Unassembled WGS sequence"/>
</dbReference>
<dbReference type="SUPFAM" id="SSF56935">
    <property type="entry name" value="Porins"/>
    <property type="match status" value="1"/>
</dbReference>
<evidence type="ECO:0000256" key="8">
    <source>
        <dbReference type="ARBA" id="ARBA00023170"/>
    </source>
</evidence>
<dbReference type="PANTHER" id="PTHR30069">
    <property type="entry name" value="TONB-DEPENDENT OUTER MEMBRANE RECEPTOR"/>
    <property type="match status" value="1"/>
</dbReference>
<evidence type="ECO:0000259" key="13">
    <source>
        <dbReference type="Pfam" id="PF00593"/>
    </source>
</evidence>
<dbReference type="PROSITE" id="PS52016">
    <property type="entry name" value="TONB_DEPENDENT_REC_3"/>
    <property type="match status" value="1"/>
</dbReference>
<reference evidence="16" key="1">
    <citation type="journal article" date="2019" name="Int. J. Syst. Evol. Microbiol.">
        <title>The Global Catalogue of Microorganisms (GCM) 10K type strain sequencing project: providing services to taxonomists for standard genome sequencing and annotation.</title>
        <authorList>
            <consortium name="The Broad Institute Genomics Platform"/>
            <consortium name="The Broad Institute Genome Sequencing Center for Infectious Disease"/>
            <person name="Wu L."/>
            <person name="Ma J."/>
        </authorList>
    </citation>
    <scope>NUCLEOTIDE SEQUENCE [LARGE SCALE GENOMIC DNA]</scope>
    <source>
        <strain evidence="16">SHR3</strain>
    </source>
</reference>
<evidence type="ECO:0000256" key="3">
    <source>
        <dbReference type="ARBA" id="ARBA00022448"/>
    </source>
</evidence>
<dbReference type="InterPro" id="IPR000531">
    <property type="entry name" value="Beta-barrel_TonB"/>
</dbReference>
<comment type="subcellular location">
    <subcellularLocation>
        <location evidence="1 10">Cell outer membrane</location>
        <topology evidence="1 10">Multi-pass membrane protein</topology>
    </subcellularLocation>
</comment>
<evidence type="ECO:0000256" key="12">
    <source>
        <dbReference type="SAM" id="SignalP"/>
    </source>
</evidence>
<dbReference type="InterPro" id="IPR036942">
    <property type="entry name" value="Beta-barrel_TonB_sf"/>
</dbReference>
<feature type="chain" id="PRO_5045535580" evidence="12">
    <location>
        <begin position="28"/>
        <end position="695"/>
    </location>
</feature>
<dbReference type="PANTHER" id="PTHR30069:SF49">
    <property type="entry name" value="OUTER MEMBRANE PROTEIN C"/>
    <property type="match status" value="1"/>
</dbReference>
<dbReference type="InterPro" id="IPR037066">
    <property type="entry name" value="Plug_dom_sf"/>
</dbReference>
<dbReference type="Gene3D" id="2.170.130.10">
    <property type="entry name" value="TonB-dependent receptor, plug domain"/>
    <property type="match status" value="1"/>
</dbReference>
<feature type="signal peptide" evidence="12">
    <location>
        <begin position="1"/>
        <end position="27"/>
    </location>
</feature>
<name>A0ABW1AWS5_9RHOO</name>
<feature type="domain" description="TonB-dependent receptor plug" evidence="14">
    <location>
        <begin position="53"/>
        <end position="153"/>
    </location>
</feature>
<evidence type="ECO:0000259" key="14">
    <source>
        <dbReference type="Pfam" id="PF07715"/>
    </source>
</evidence>
<dbReference type="CDD" id="cd01347">
    <property type="entry name" value="ligand_gated_channel"/>
    <property type="match status" value="1"/>
</dbReference>
<evidence type="ECO:0000313" key="15">
    <source>
        <dbReference type="EMBL" id="MFC5771627.1"/>
    </source>
</evidence>
<keyword evidence="4 10" id="KW-1134">Transmembrane beta strand</keyword>
<protein>
    <submittedName>
        <fullName evidence="15">TonB-dependent receptor plug domain-containing protein</fullName>
    </submittedName>
</protein>
<evidence type="ECO:0000256" key="7">
    <source>
        <dbReference type="ARBA" id="ARBA00023136"/>
    </source>
</evidence>
<gene>
    <name evidence="15" type="ORF">ACFPTN_19800</name>
</gene>
<evidence type="ECO:0000256" key="1">
    <source>
        <dbReference type="ARBA" id="ARBA00004571"/>
    </source>
</evidence>
<organism evidence="15 16">
    <name type="scientific">Thauera sinica</name>
    <dbReference type="NCBI Taxonomy" id="2665146"/>
    <lineage>
        <taxon>Bacteria</taxon>
        <taxon>Pseudomonadati</taxon>
        <taxon>Pseudomonadota</taxon>
        <taxon>Betaproteobacteria</taxon>
        <taxon>Rhodocyclales</taxon>
        <taxon>Zoogloeaceae</taxon>
        <taxon>Thauera</taxon>
    </lineage>
</organism>
<keyword evidence="5 10" id="KW-0812">Transmembrane</keyword>
<keyword evidence="16" id="KW-1185">Reference proteome</keyword>
<comment type="caution">
    <text evidence="15">The sequence shown here is derived from an EMBL/GenBank/DDBJ whole genome shotgun (WGS) entry which is preliminary data.</text>
</comment>
<keyword evidence="8 15" id="KW-0675">Receptor</keyword>
<evidence type="ECO:0000256" key="6">
    <source>
        <dbReference type="ARBA" id="ARBA00023077"/>
    </source>
</evidence>
<feature type="domain" description="TonB-dependent receptor-like beta-barrel" evidence="13">
    <location>
        <begin position="208"/>
        <end position="662"/>
    </location>
</feature>
<evidence type="ECO:0000256" key="9">
    <source>
        <dbReference type="ARBA" id="ARBA00023237"/>
    </source>
</evidence>
<accession>A0ABW1AWS5</accession>
<dbReference type="RefSeq" id="WP_096449465.1">
    <property type="nucleotide sequence ID" value="NZ_JBHSOG010000097.1"/>
</dbReference>
<keyword evidence="9 10" id="KW-0998">Cell outer membrane</keyword>
<evidence type="ECO:0000256" key="5">
    <source>
        <dbReference type="ARBA" id="ARBA00022692"/>
    </source>
</evidence>
<keyword evidence="3 10" id="KW-0813">Transport</keyword>
<evidence type="ECO:0000256" key="4">
    <source>
        <dbReference type="ARBA" id="ARBA00022452"/>
    </source>
</evidence>